<dbReference type="OrthoDB" id="10254930at2759"/>
<dbReference type="InterPro" id="IPR032675">
    <property type="entry name" value="LRR_dom_sf"/>
</dbReference>
<proteinExistence type="predicted"/>
<dbReference type="InterPro" id="IPR001611">
    <property type="entry name" value="Leu-rich_rpt"/>
</dbReference>
<dbReference type="SUPFAM" id="SSF52047">
    <property type="entry name" value="RNI-like"/>
    <property type="match status" value="1"/>
</dbReference>
<sequence length="181" mass="20447">MIKKIFIIGLKSNVHKHRVHRMLEILPPDCPVKIEIIKWLEKSKKSSIAKLSLPSVSTDACVDSIMVNLEGFADVLEFQAPFSNLTSESTRHMIELPNLQSVNLAHTKICDEGLIQLCEICDLKELDLSETKVTDFGVKHLLTMSSLTKLSITSTKVSSSMRDKLRLMPKLKFLQDDYTYG</sequence>
<evidence type="ECO:0000313" key="2">
    <source>
        <dbReference type="Proteomes" id="UP000001307"/>
    </source>
</evidence>
<dbReference type="InParanoid" id="E4XJW3"/>
<dbReference type="Gene3D" id="3.80.10.10">
    <property type="entry name" value="Ribonuclease Inhibitor"/>
    <property type="match status" value="1"/>
</dbReference>
<dbReference type="AlphaFoldDB" id="E4XJW3"/>
<gene>
    <name evidence="1" type="ORF">GSOID_T00012919001</name>
</gene>
<protein>
    <submittedName>
        <fullName evidence="1">Uncharacterized protein</fullName>
    </submittedName>
</protein>
<dbReference type="Pfam" id="PF13516">
    <property type="entry name" value="LRR_6"/>
    <property type="match status" value="2"/>
</dbReference>
<accession>E4XJW3</accession>
<reference evidence="1" key="1">
    <citation type="journal article" date="2010" name="Science">
        <title>Plasticity of animal genome architecture unmasked by rapid evolution of a pelagic tunicate.</title>
        <authorList>
            <person name="Denoeud F."/>
            <person name="Henriet S."/>
            <person name="Mungpakdee S."/>
            <person name="Aury J.M."/>
            <person name="Da Silva C."/>
            <person name="Brinkmann H."/>
            <person name="Mikhaleva J."/>
            <person name="Olsen L.C."/>
            <person name="Jubin C."/>
            <person name="Canestro C."/>
            <person name="Bouquet J.M."/>
            <person name="Danks G."/>
            <person name="Poulain J."/>
            <person name="Campsteijn C."/>
            <person name="Adamski M."/>
            <person name="Cross I."/>
            <person name="Yadetie F."/>
            <person name="Muffato M."/>
            <person name="Louis A."/>
            <person name="Butcher S."/>
            <person name="Tsagkogeorga G."/>
            <person name="Konrad A."/>
            <person name="Singh S."/>
            <person name="Jensen M.F."/>
            <person name="Cong E.H."/>
            <person name="Eikeseth-Otteraa H."/>
            <person name="Noel B."/>
            <person name="Anthouard V."/>
            <person name="Porcel B.M."/>
            <person name="Kachouri-Lafond R."/>
            <person name="Nishino A."/>
            <person name="Ugolini M."/>
            <person name="Chourrout P."/>
            <person name="Nishida H."/>
            <person name="Aasland R."/>
            <person name="Huzurbazar S."/>
            <person name="Westhof E."/>
            <person name="Delsuc F."/>
            <person name="Lehrach H."/>
            <person name="Reinhardt R."/>
            <person name="Weissenbach J."/>
            <person name="Roy S.W."/>
            <person name="Artiguenave F."/>
            <person name="Postlethwait J.H."/>
            <person name="Manak J.R."/>
            <person name="Thompson E.M."/>
            <person name="Jaillon O."/>
            <person name="Du Pasquier L."/>
            <person name="Boudinot P."/>
            <person name="Liberles D.A."/>
            <person name="Volff J.N."/>
            <person name="Philippe H."/>
            <person name="Lenhard B."/>
            <person name="Roest Crollius H."/>
            <person name="Wincker P."/>
            <person name="Chourrout D."/>
        </authorList>
    </citation>
    <scope>NUCLEOTIDE SEQUENCE [LARGE SCALE GENOMIC DNA]</scope>
</reference>
<keyword evidence="2" id="KW-1185">Reference proteome</keyword>
<organism evidence="1">
    <name type="scientific">Oikopleura dioica</name>
    <name type="common">Tunicate</name>
    <dbReference type="NCBI Taxonomy" id="34765"/>
    <lineage>
        <taxon>Eukaryota</taxon>
        <taxon>Metazoa</taxon>
        <taxon>Chordata</taxon>
        <taxon>Tunicata</taxon>
        <taxon>Appendicularia</taxon>
        <taxon>Copelata</taxon>
        <taxon>Oikopleuridae</taxon>
        <taxon>Oikopleura</taxon>
    </lineage>
</organism>
<name>E4XJW3_OIKDI</name>
<dbReference type="EMBL" id="FN653062">
    <property type="protein sequence ID" value="CBY24749.1"/>
    <property type="molecule type" value="Genomic_DNA"/>
</dbReference>
<evidence type="ECO:0000313" key="1">
    <source>
        <dbReference type="EMBL" id="CBY24749.1"/>
    </source>
</evidence>
<dbReference type="Proteomes" id="UP000001307">
    <property type="component" value="Unassembled WGS sequence"/>
</dbReference>